<dbReference type="AlphaFoldDB" id="A0A5R9QI90"/>
<evidence type="ECO:0000256" key="3">
    <source>
        <dbReference type="RuleBase" id="RU361153"/>
    </source>
</evidence>
<dbReference type="InterPro" id="IPR001547">
    <property type="entry name" value="Glyco_hydro_5"/>
</dbReference>
<evidence type="ECO:0000313" key="7">
    <source>
        <dbReference type="Proteomes" id="UP000306753"/>
    </source>
</evidence>
<feature type="chain" id="PRO_5024427361" evidence="4">
    <location>
        <begin position="30"/>
        <end position="357"/>
    </location>
</feature>
<evidence type="ECO:0000259" key="5">
    <source>
        <dbReference type="Pfam" id="PF00150"/>
    </source>
</evidence>
<comment type="similarity">
    <text evidence="3">Belongs to the glycosyl hydrolase 5 (cellulase A) family.</text>
</comment>
<evidence type="ECO:0000256" key="2">
    <source>
        <dbReference type="ARBA" id="ARBA00023295"/>
    </source>
</evidence>
<dbReference type="PANTHER" id="PTHR34142">
    <property type="entry name" value="ENDO-BETA-1,4-GLUCANASE A"/>
    <property type="match status" value="1"/>
</dbReference>
<name>A0A5R9QI90_9GAMM</name>
<dbReference type="RefSeq" id="WP_138410996.1">
    <property type="nucleotide sequence ID" value="NZ_QLAF01000001.1"/>
</dbReference>
<reference evidence="6 7" key="1">
    <citation type="journal article" date="2017" name="Eur. J. Clin. Microbiol. Infect. Dis.">
        <title>Uncommonly isolated clinical Pseudomonas: identification and phylogenetic assignation.</title>
        <authorList>
            <person name="Mulet M."/>
            <person name="Gomila M."/>
            <person name="Ramirez A."/>
            <person name="Cardew S."/>
            <person name="Moore E.R."/>
            <person name="Lalucat J."/>
            <person name="Garcia-Valdes E."/>
        </authorList>
    </citation>
    <scope>NUCLEOTIDE SEQUENCE [LARGE SCALE GENOMIC DNA]</scope>
    <source>
        <strain evidence="6 7">SD129</strain>
    </source>
</reference>
<comment type="caution">
    <text evidence="6">The sequence shown here is derived from an EMBL/GenBank/DDBJ whole genome shotgun (WGS) entry which is preliminary data.</text>
</comment>
<proteinExistence type="inferred from homology"/>
<evidence type="ECO:0000256" key="1">
    <source>
        <dbReference type="ARBA" id="ARBA00022801"/>
    </source>
</evidence>
<dbReference type="PANTHER" id="PTHR34142:SF1">
    <property type="entry name" value="GLYCOSIDE HYDROLASE FAMILY 5 DOMAIN-CONTAINING PROTEIN"/>
    <property type="match status" value="1"/>
</dbReference>
<dbReference type="Gene3D" id="3.20.20.80">
    <property type="entry name" value="Glycosidases"/>
    <property type="match status" value="1"/>
</dbReference>
<dbReference type="InterPro" id="IPR017853">
    <property type="entry name" value="GH"/>
</dbReference>
<feature type="signal peptide" evidence="4">
    <location>
        <begin position="1"/>
        <end position="29"/>
    </location>
</feature>
<keyword evidence="4" id="KW-0732">Signal</keyword>
<keyword evidence="1 3" id="KW-0378">Hydrolase</keyword>
<organism evidence="6 7">
    <name type="scientific">Stutzerimonas nosocomialis</name>
    <dbReference type="NCBI Taxonomy" id="1056496"/>
    <lineage>
        <taxon>Bacteria</taxon>
        <taxon>Pseudomonadati</taxon>
        <taxon>Pseudomonadota</taxon>
        <taxon>Gammaproteobacteria</taxon>
        <taxon>Pseudomonadales</taxon>
        <taxon>Pseudomonadaceae</taxon>
        <taxon>Stutzerimonas</taxon>
    </lineage>
</organism>
<dbReference type="Proteomes" id="UP000306753">
    <property type="component" value="Unassembled WGS sequence"/>
</dbReference>
<dbReference type="SUPFAM" id="SSF51445">
    <property type="entry name" value="(Trans)glycosidases"/>
    <property type="match status" value="1"/>
</dbReference>
<dbReference type="GO" id="GO:0004553">
    <property type="term" value="F:hydrolase activity, hydrolyzing O-glycosyl compounds"/>
    <property type="evidence" value="ECO:0007669"/>
    <property type="project" value="InterPro"/>
</dbReference>
<accession>A0A5R9QI90</accession>
<dbReference type="Pfam" id="PF00150">
    <property type="entry name" value="Cellulase"/>
    <property type="match status" value="1"/>
</dbReference>
<evidence type="ECO:0000256" key="4">
    <source>
        <dbReference type="SAM" id="SignalP"/>
    </source>
</evidence>
<protein>
    <submittedName>
        <fullName evidence="6">Glycoside hydrolase family 5 protein</fullName>
    </submittedName>
</protein>
<dbReference type="EMBL" id="QLAG01000004">
    <property type="protein sequence ID" value="TLX64623.1"/>
    <property type="molecule type" value="Genomic_DNA"/>
</dbReference>
<evidence type="ECO:0000313" key="6">
    <source>
        <dbReference type="EMBL" id="TLX64623.1"/>
    </source>
</evidence>
<keyword evidence="7" id="KW-1185">Reference proteome</keyword>
<feature type="domain" description="Glycoside hydrolase family 5" evidence="5">
    <location>
        <begin position="63"/>
        <end position="318"/>
    </location>
</feature>
<dbReference type="GO" id="GO:0009251">
    <property type="term" value="P:glucan catabolic process"/>
    <property type="evidence" value="ECO:0007669"/>
    <property type="project" value="TreeGrafter"/>
</dbReference>
<keyword evidence="2 3" id="KW-0326">Glycosidase</keyword>
<gene>
    <name evidence="6" type="ORF">DN820_04130</name>
</gene>
<sequence length="357" mass="40804">MEKQTYKVPGTWRRLLGLAAALASSLAIADQQEQRAATHSGLDLVGINMSAALFAPHILPGQLGTNYFYPDKSYFAYYSSKNIRLIRFPFIWERVQHNLGEGMNFDQIRLLRRTLDYAAAHGQKIILDMHNYGRYKDQLIGSPEVPYEAYAEIWRRLAQTFKDHPALYGYDIMNEPHSTQGLWPGAAQAAVNAIREVDRKTPIILEGDRWASAFHWPHYNADFLIDDPADNLIYSAHLYLDSDFSGKYEPENSKNIHPMLGVDRARPFIEWLKKHNLRGFLGEYGIPYDNEEMKVAMDNLLAYLNDNCVPSAYWSAGPGWGTYKLSLEPRDGEDRPQMKIMQKHLANSCTEIGPFPD</sequence>